<dbReference type="Pfam" id="PF01648">
    <property type="entry name" value="ACPS"/>
    <property type="match status" value="1"/>
</dbReference>
<gene>
    <name evidence="3" type="ORF">JR347_01225</name>
</gene>
<dbReference type="GO" id="GO:0008897">
    <property type="term" value="F:holo-[acyl-carrier-protein] synthase activity"/>
    <property type="evidence" value="ECO:0007669"/>
    <property type="project" value="InterPro"/>
</dbReference>
<evidence type="ECO:0000256" key="1">
    <source>
        <dbReference type="ARBA" id="ARBA00022679"/>
    </source>
</evidence>
<evidence type="ECO:0000259" key="2">
    <source>
        <dbReference type="Pfam" id="PF01648"/>
    </source>
</evidence>
<name>A0A974WFV5_9BACT</name>
<organism evidence="3 4">
    <name type="scientific">Fulvivirga lutea</name>
    <dbReference type="NCBI Taxonomy" id="2810512"/>
    <lineage>
        <taxon>Bacteria</taxon>
        <taxon>Pseudomonadati</taxon>
        <taxon>Bacteroidota</taxon>
        <taxon>Cytophagia</taxon>
        <taxon>Cytophagales</taxon>
        <taxon>Fulvivirgaceae</taxon>
        <taxon>Fulvivirga</taxon>
    </lineage>
</organism>
<dbReference type="GO" id="GO:0000287">
    <property type="term" value="F:magnesium ion binding"/>
    <property type="evidence" value="ECO:0007669"/>
    <property type="project" value="InterPro"/>
</dbReference>
<keyword evidence="1 3" id="KW-0808">Transferase</keyword>
<reference evidence="3" key="1">
    <citation type="submission" date="2021-02" db="EMBL/GenBank/DDBJ databases">
        <title>Fulvivirga sp. S481 isolated from sea water.</title>
        <authorList>
            <person name="Bae S.S."/>
            <person name="Baek K."/>
        </authorList>
    </citation>
    <scope>NUCLEOTIDE SEQUENCE</scope>
    <source>
        <strain evidence="3">S481</strain>
    </source>
</reference>
<protein>
    <submittedName>
        <fullName evidence="3">4'-phosphopantetheinyl transferase superfamily protein</fullName>
    </submittedName>
</protein>
<dbReference type="SUPFAM" id="SSF56214">
    <property type="entry name" value="4'-phosphopantetheinyl transferase"/>
    <property type="match status" value="2"/>
</dbReference>
<dbReference type="AlphaFoldDB" id="A0A974WFV5"/>
<dbReference type="RefSeq" id="WP_205722248.1">
    <property type="nucleotide sequence ID" value="NZ_CP070608.1"/>
</dbReference>
<dbReference type="KEGG" id="fuv:JR347_01225"/>
<proteinExistence type="predicted"/>
<dbReference type="InterPro" id="IPR008278">
    <property type="entry name" value="4-PPantetheinyl_Trfase_dom"/>
</dbReference>
<dbReference type="Proteomes" id="UP000662783">
    <property type="component" value="Chromosome"/>
</dbReference>
<keyword evidence="4" id="KW-1185">Reference proteome</keyword>
<evidence type="ECO:0000313" key="4">
    <source>
        <dbReference type="Proteomes" id="UP000662783"/>
    </source>
</evidence>
<evidence type="ECO:0000313" key="3">
    <source>
        <dbReference type="EMBL" id="QSE97739.1"/>
    </source>
</evidence>
<dbReference type="EMBL" id="CP070608">
    <property type="protein sequence ID" value="QSE97739.1"/>
    <property type="molecule type" value="Genomic_DNA"/>
</dbReference>
<accession>A0A974WFV5</accession>
<dbReference type="InterPro" id="IPR037143">
    <property type="entry name" value="4-PPantetheinyl_Trfase_dom_sf"/>
</dbReference>
<feature type="domain" description="4'-phosphopantetheinyl transferase" evidence="2">
    <location>
        <begin position="110"/>
        <end position="191"/>
    </location>
</feature>
<dbReference type="Gene3D" id="3.90.470.20">
    <property type="entry name" value="4'-phosphopantetheinyl transferase domain"/>
    <property type="match status" value="1"/>
</dbReference>
<sequence length="212" mass="24263">MPLEKIEEITPSRHLVLWHINESESELLQLTGNSPELLRKLSEIKVDTKRLELLAAWASLLTLSKSLSFQFNGLSKNENGKPILIGSSREISITHSYPYVAVIHDIQSDVGIDLEQPKDKLLKIAHKFLSEAELKGSYNDIVKLCILWSAKEAMYKIYSKRGLIFNEHMIVEPFDLSKSGTITGLIHMNEYKKKVKLHYRVTPDYVLVFNLD</sequence>